<reference evidence="4 5" key="2">
    <citation type="submission" date="2017-06" db="EMBL/GenBank/DDBJ databases">
        <authorList>
            <person name="Kim H.J."/>
            <person name="Triplett B.A."/>
        </authorList>
    </citation>
    <scope>NUCLEOTIDE SEQUENCE [LARGE SCALE GENOMIC DNA]</scope>
    <source>
        <strain evidence="4">Kingella_eburonensis</strain>
    </source>
</reference>
<evidence type="ECO:0000313" key="3">
    <source>
        <dbReference type="EMBL" id="SMQ12211.1"/>
    </source>
</evidence>
<dbReference type="EMBL" id="FXUV02000019">
    <property type="protein sequence ID" value="SNB65540.1"/>
    <property type="molecule type" value="Genomic_DNA"/>
</dbReference>
<reference evidence="3" key="1">
    <citation type="submission" date="2017-05" db="EMBL/GenBank/DDBJ databases">
        <authorList>
            <person name="Song R."/>
            <person name="Chenine A.L."/>
            <person name="Ruprecht R.M."/>
        </authorList>
    </citation>
    <scope>NUCLEOTIDE SEQUENCE</scope>
    <source>
        <strain evidence="3">Kingella_eburonensis</strain>
    </source>
</reference>
<evidence type="ECO:0000256" key="2">
    <source>
        <dbReference type="SAM" id="SignalP"/>
    </source>
</evidence>
<feature type="coiled-coil region" evidence="1">
    <location>
        <begin position="73"/>
        <end position="104"/>
    </location>
</feature>
<evidence type="ECO:0000256" key="1">
    <source>
        <dbReference type="SAM" id="Coils"/>
    </source>
</evidence>
<accession>A0A238HFB4</accession>
<evidence type="ECO:0008006" key="6">
    <source>
        <dbReference type="Google" id="ProtNLM"/>
    </source>
</evidence>
<dbReference type="Proteomes" id="UP000215450">
    <property type="component" value="Unassembled WGS sequence"/>
</dbReference>
<proteinExistence type="predicted"/>
<name>A0A238HFB4_9NEIS</name>
<evidence type="ECO:0000313" key="5">
    <source>
        <dbReference type="Proteomes" id="UP000215450"/>
    </source>
</evidence>
<dbReference type="AlphaFoldDB" id="A0A238HFB4"/>
<gene>
    <name evidence="4" type="ORF">KEBURONENSIS_01145</name>
    <name evidence="3" type="ORF">KEBURONENSIS_01222</name>
</gene>
<dbReference type="OrthoDB" id="8613872at2"/>
<sequence length="135" mass="14443">MKLSTILTIAAFAIPTSVALAGTGAYYDCGNGYFSDKPVGLNTGKCTLRSVRTGASIPLNNGNDQPMSLADRQAALNAEIAAANKKAEEESAKQEAALKAENCQRAQINAKTAETARNKEEILPRYLEDVTRYCN</sequence>
<organism evidence="3">
    <name type="scientific">Kingella negevensis</name>
    <dbReference type="NCBI Taxonomy" id="1522312"/>
    <lineage>
        <taxon>Bacteria</taxon>
        <taxon>Pseudomonadati</taxon>
        <taxon>Pseudomonadota</taxon>
        <taxon>Betaproteobacteria</taxon>
        <taxon>Neisseriales</taxon>
        <taxon>Neisseriaceae</taxon>
        <taxon>Kingella</taxon>
    </lineage>
</organism>
<dbReference type="EMBL" id="FXUV01000017">
    <property type="protein sequence ID" value="SMQ12211.1"/>
    <property type="molecule type" value="Genomic_DNA"/>
</dbReference>
<protein>
    <recommendedName>
        <fullName evidence="6">DUF4124 domain-containing protein</fullName>
    </recommendedName>
</protein>
<dbReference type="STRING" id="1522312.GCA_900177895_00035"/>
<keyword evidence="2" id="KW-0732">Signal</keyword>
<keyword evidence="5" id="KW-1185">Reference proteome</keyword>
<feature type="chain" id="PRO_5015075148" description="DUF4124 domain-containing protein" evidence="2">
    <location>
        <begin position="22"/>
        <end position="135"/>
    </location>
</feature>
<keyword evidence="1" id="KW-0175">Coiled coil</keyword>
<feature type="signal peptide" evidence="2">
    <location>
        <begin position="1"/>
        <end position="21"/>
    </location>
</feature>
<dbReference type="RefSeq" id="WP_095062412.1">
    <property type="nucleotide sequence ID" value="NZ_CP123447.1"/>
</dbReference>
<evidence type="ECO:0000313" key="4">
    <source>
        <dbReference type="EMBL" id="SNB65540.1"/>
    </source>
</evidence>